<protein>
    <submittedName>
        <fullName evidence="1">Uncharacterized protein</fullName>
    </submittedName>
</protein>
<evidence type="ECO:0000313" key="1">
    <source>
        <dbReference type="EMBL" id="GAB93156.1"/>
    </source>
</evidence>
<keyword evidence="2" id="KW-1185">Reference proteome</keyword>
<accession>K6WH96</accession>
<evidence type="ECO:0000313" key="2">
    <source>
        <dbReference type="Proteomes" id="UP000008363"/>
    </source>
</evidence>
<dbReference type="RefSeq" id="WP_006338120.1">
    <property type="nucleotide sequence ID" value="NZ_BAHC01000207.1"/>
</dbReference>
<dbReference type="STRING" id="1108045.GORHZ_207_00050"/>
<gene>
    <name evidence="1" type="ORF">GORHZ_207_00050</name>
</gene>
<dbReference type="AlphaFoldDB" id="K6WH96"/>
<dbReference type="Proteomes" id="UP000008363">
    <property type="component" value="Unassembled WGS sequence"/>
</dbReference>
<reference evidence="1 2" key="1">
    <citation type="submission" date="2012-08" db="EMBL/GenBank/DDBJ databases">
        <title>Whole genome shotgun sequence of Gordonia rhizosphera NBRC 16068.</title>
        <authorList>
            <person name="Takarada H."/>
            <person name="Isaki S."/>
            <person name="Hosoyama A."/>
            <person name="Tsuchikane K."/>
            <person name="Katsumata H."/>
            <person name="Baba S."/>
            <person name="Ohji S."/>
            <person name="Yamazaki S."/>
            <person name="Fujita N."/>
        </authorList>
    </citation>
    <scope>NUCLEOTIDE SEQUENCE [LARGE SCALE GENOMIC DNA]</scope>
    <source>
        <strain evidence="1 2">NBRC 16068</strain>
    </source>
</reference>
<name>K6WH96_9ACTN</name>
<comment type="caution">
    <text evidence="1">The sequence shown here is derived from an EMBL/GenBank/DDBJ whole genome shotgun (WGS) entry which is preliminary data.</text>
</comment>
<organism evidence="1 2">
    <name type="scientific">Gordonia rhizosphera NBRC 16068</name>
    <dbReference type="NCBI Taxonomy" id="1108045"/>
    <lineage>
        <taxon>Bacteria</taxon>
        <taxon>Bacillati</taxon>
        <taxon>Actinomycetota</taxon>
        <taxon>Actinomycetes</taxon>
        <taxon>Mycobacteriales</taxon>
        <taxon>Gordoniaceae</taxon>
        <taxon>Gordonia</taxon>
    </lineage>
</organism>
<proteinExistence type="predicted"/>
<sequence length="108" mass="12183">MEQKRLIGMDELIEADGKEYRVDTRDPLRGKLIEVEANTTRADEHGFPKLVGHSWPEHHGNVQRVGRIKRVKRSRDGYTVSVLPVEEVGGTFVVDPEADGELGDLDDF</sequence>
<dbReference type="EMBL" id="BAHC01000207">
    <property type="protein sequence ID" value="GAB93156.1"/>
    <property type="molecule type" value="Genomic_DNA"/>
</dbReference>